<evidence type="ECO:0000256" key="1">
    <source>
        <dbReference type="SAM" id="Phobius"/>
    </source>
</evidence>
<dbReference type="AlphaFoldDB" id="M7AGN0"/>
<keyword evidence="1" id="KW-1133">Transmembrane helix</keyword>
<evidence type="ECO:0000313" key="4">
    <source>
        <dbReference type="Proteomes" id="UP000031443"/>
    </source>
</evidence>
<evidence type="ECO:0008006" key="5">
    <source>
        <dbReference type="Google" id="ProtNLM"/>
    </source>
</evidence>
<dbReference type="PANTHER" id="PTHR20878">
    <property type="entry name" value="LEUCINE-RICH REPEAT CONTAINING PROTEIN 25"/>
    <property type="match status" value="1"/>
</dbReference>
<dbReference type="EMBL" id="KB603100">
    <property type="protein sequence ID" value="EMP24081.1"/>
    <property type="molecule type" value="Genomic_DNA"/>
</dbReference>
<dbReference type="PROSITE" id="PS51450">
    <property type="entry name" value="LRR"/>
    <property type="match status" value="1"/>
</dbReference>
<feature type="signal peptide" evidence="2">
    <location>
        <begin position="1"/>
        <end position="19"/>
    </location>
</feature>
<proteinExistence type="predicted"/>
<dbReference type="InterPro" id="IPR001611">
    <property type="entry name" value="Leu-rich_rpt"/>
</dbReference>
<keyword evidence="2" id="KW-0732">Signal</keyword>
<sequence length="250" mass="27259">MLALLAALLLLRSAPSGWAHCLGSPNSSSYKVLGQLEFSNTSPCLNLSNRGIREINGSARLGGSVKMLNLSFNCLQTLPPDFLSQAHTLKELYLQHNQLRGLPTEFFKNASSLLHLVLDLLAGLLLAGGLAVALLLLRRKRQASAIHSKRESTTSVARGQPRYISRNAEPGPGQASNYENVFIGQPGGQYECLERKGPQYRAQQLADEECYMESDTGHGDQPIYANTQQLYSSSVPAPSDGEDVYIMPDK</sequence>
<keyword evidence="4" id="KW-1185">Reference proteome</keyword>
<keyword evidence="1" id="KW-0812">Transmembrane</keyword>
<evidence type="ECO:0000256" key="2">
    <source>
        <dbReference type="SAM" id="SignalP"/>
    </source>
</evidence>
<protein>
    <recommendedName>
        <fullName evidence="5">Leucine-rich repeat-containing protein 25</fullName>
    </recommendedName>
</protein>
<reference evidence="4" key="1">
    <citation type="journal article" date="2013" name="Nat. Genet.">
        <title>The draft genomes of soft-shell turtle and green sea turtle yield insights into the development and evolution of the turtle-specific body plan.</title>
        <authorList>
            <person name="Wang Z."/>
            <person name="Pascual-Anaya J."/>
            <person name="Zadissa A."/>
            <person name="Li W."/>
            <person name="Niimura Y."/>
            <person name="Huang Z."/>
            <person name="Li C."/>
            <person name="White S."/>
            <person name="Xiong Z."/>
            <person name="Fang D."/>
            <person name="Wang B."/>
            <person name="Ming Y."/>
            <person name="Chen Y."/>
            <person name="Zheng Y."/>
            <person name="Kuraku S."/>
            <person name="Pignatelli M."/>
            <person name="Herrero J."/>
            <person name="Beal K."/>
            <person name="Nozawa M."/>
            <person name="Li Q."/>
            <person name="Wang J."/>
            <person name="Zhang H."/>
            <person name="Yu L."/>
            <person name="Shigenobu S."/>
            <person name="Wang J."/>
            <person name="Liu J."/>
            <person name="Flicek P."/>
            <person name="Searle S."/>
            <person name="Wang J."/>
            <person name="Kuratani S."/>
            <person name="Yin Y."/>
            <person name="Aken B."/>
            <person name="Zhang G."/>
            <person name="Irie N."/>
        </authorList>
    </citation>
    <scope>NUCLEOTIDE SEQUENCE [LARGE SCALE GENOMIC DNA]</scope>
</reference>
<accession>M7AGN0</accession>
<keyword evidence="1" id="KW-0472">Membrane</keyword>
<dbReference type="Proteomes" id="UP000031443">
    <property type="component" value="Unassembled WGS sequence"/>
</dbReference>
<organism evidence="3 4">
    <name type="scientific">Chelonia mydas</name>
    <name type="common">Green sea-turtle</name>
    <name type="synonym">Chelonia agassizi</name>
    <dbReference type="NCBI Taxonomy" id="8469"/>
    <lineage>
        <taxon>Eukaryota</taxon>
        <taxon>Metazoa</taxon>
        <taxon>Chordata</taxon>
        <taxon>Craniata</taxon>
        <taxon>Vertebrata</taxon>
        <taxon>Euteleostomi</taxon>
        <taxon>Archelosauria</taxon>
        <taxon>Testudinata</taxon>
        <taxon>Testudines</taxon>
        <taxon>Cryptodira</taxon>
        <taxon>Durocryptodira</taxon>
        <taxon>Americhelydia</taxon>
        <taxon>Chelonioidea</taxon>
        <taxon>Cheloniidae</taxon>
        <taxon>Chelonia</taxon>
    </lineage>
</organism>
<dbReference type="STRING" id="8469.M7AGN0"/>
<dbReference type="Gene3D" id="3.80.10.10">
    <property type="entry name" value="Ribonuclease Inhibitor"/>
    <property type="match status" value="1"/>
</dbReference>
<dbReference type="Pfam" id="PF13855">
    <property type="entry name" value="LRR_8"/>
    <property type="match status" value="1"/>
</dbReference>
<gene>
    <name evidence="3" type="ORF">UY3_18718</name>
</gene>
<feature type="chain" id="PRO_5004079461" description="Leucine-rich repeat-containing protein 25" evidence="2">
    <location>
        <begin position="20"/>
        <end position="250"/>
    </location>
</feature>
<name>M7AGN0_CHEMY</name>
<dbReference type="SUPFAM" id="SSF52058">
    <property type="entry name" value="L domain-like"/>
    <property type="match status" value="1"/>
</dbReference>
<dbReference type="InterPro" id="IPR032675">
    <property type="entry name" value="LRR_dom_sf"/>
</dbReference>
<feature type="transmembrane region" description="Helical" evidence="1">
    <location>
        <begin position="113"/>
        <end position="137"/>
    </location>
</feature>
<dbReference type="InterPro" id="IPR039243">
    <property type="entry name" value="LRRC25"/>
</dbReference>
<dbReference type="PANTHER" id="PTHR20878:SF0">
    <property type="entry name" value="LEUCINE-RICH REPEAT-CONTAINING PROTEIN 25"/>
    <property type="match status" value="1"/>
</dbReference>
<evidence type="ECO:0000313" key="3">
    <source>
        <dbReference type="EMBL" id="EMP24081.1"/>
    </source>
</evidence>